<gene>
    <name evidence="1" type="ORF">PMEA_00015023</name>
</gene>
<dbReference type="EMBL" id="CALNXJ010000027">
    <property type="protein sequence ID" value="CAH3133337.1"/>
    <property type="molecule type" value="Genomic_DNA"/>
</dbReference>
<keyword evidence="2" id="KW-1185">Reference proteome</keyword>
<dbReference type="InterPro" id="IPR009689">
    <property type="entry name" value="DUF1280"/>
</dbReference>
<dbReference type="AlphaFoldDB" id="A0AAU9X2C7"/>
<feature type="non-terminal residue" evidence="1">
    <location>
        <position position="167"/>
    </location>
</feature>
<name>A0AAU9X2C7_9CNID</name>
<protein>
    <submittedName>
        <fullName evidence="1">Uncharacterized protein</fullName>
    </submittedName>
</protein>
<dbReference type="PANTHER" id="PTHR31424:SF5">
    <property type="entry name" value="APPLE DOMAIN-CONTAINING PROTEIN"/>
    <property type="match status" value="1"/>
</dbReference>
<dbReference type="Proteomes" id="UP001159428">
    <property type="component" value="Unassembled WGS sequence"/>
</dbReference>
<organism evidence="1 2">
    <name type="scientific">Pocillopora meandrina</name>
    <dbReference type="NCBI Taxonomy" id="46732"/>
    <lineage>
        <taxon>Eukaryota</taxon>
        <taxon>Metazoa</taxon>
        <taxon>Cnidaria</taxon>
        <taxon>Anthozoa</taxon>
        <taxon>Hexacorallia</taxon>
        <taxon>Scleractinia</taxon>
        <taxon>Astrocoeniina</taxon>
        <taxon>Pocilloporidae</taxon>
        <taxon>Pocillopora</taxon>
    </lineage>
</organism>
<accession>A0AAU9X2C7</accession>
<comment type="caution">
    <text evidence="1">The sequence shown here is derived from an EMBL/GenBank/DDBJ whole genome shotgun (WGS) entry which is preliminary data.</text>
</comment>
<evidence type="ECO:0000313" key="1">
    <source>
        <dbReference type="EMBL" id="CAH3133337.1"/>
    </source>
</evidence>
<dbReference type="PANTHER" id="PTHR31424">
    <property type="entry name" value="PROTEIN CBG23806"/>
    <property type="match status" value="1"/>
</dbReference>
<reference evidence="1 2" key="1">
    <citation type="submission" date="2022-05" db="EMBL/GenBank/DDBJ databases">
        <authorList>
            <consortium name="Genoscope - CEA"/>
            <person name="William W."/>
        </authorList>
    </citation>
    <scope>NUCLEOTIDE SEQUENCE [LARGE SCALE GENOMIC DNA]</scope>
</reference>
<evidence type="ECO:0000313" key="2">
    <source>
        <dbReference type="Proteomes" id="UP001159428"/>
    </source>
</evidence>
<proteinExistence type="predicted"/>
<dbReference type="Pfam" id="PF06918">
    <property type="entry name" value="DUF1280"/>
    <property type="match status" value="1"/>
</dbReference>
<sequence>MSLSEDVRAMIPPLNVIKDERKRQNQIFEIHHILSHIIYLNLAVQANGNKINLRFAADGRRTSNKIGTVMAVLSLLEEESYGCDHLYAIALYNGKEDYEEIKIYLGATFEQVNELQMNALMSSTLLFESTRYCCSDVVLAMVYGINSAAAKYFCVWCYCSKAQIADF</sequence>